<feature type="region of interest" description="Disordered" evidence="3">
    <location>
        <begin position="988"/>
        <end position="1047"/>
    </location>
</feature>
<feature type="compositionally biased region" description="Basic and acidic residues" evidence="3">
    <location>
        <begin position="1253"/>
        <end position="1266"/>
    </location>
</feature>
<comment type="similarity">
    <text evidence="1">Belongs to the SAPS family.</text>
</comment>
<dbReference type="HOGENOM" id="CLU_003676_1_0_1"/>
<gene>
    <name evidence="4" type="ORF">SAPIO_CDS8686</name>
</gene>
<evidence type="ECO:0000256" key="1">
    <source>
        <dbReference type="ARBA" id="ARBA00006180"/>
    </source>
</evidence>
<reference evidence="4 5" key="1">
    <citation type="journal article" date="2014" name="Genome Announc.">
        <title>Draft genome sequence of the pathogenic fungus Scedosporium apiospermum.</title>
        <authorList>
            <person name="Vandeputte P."/>
            <person name="Ghamrawi S."/>
            <person name="Rechenmann M."/>
            <person name="Iltis A."/>
            <person name="Giraud S."/>
            <person name="Fleury M."/>
            <person name="Thornton C."/>
            <person name="Delhaes L."/>
            <person name="Meyer W."/>
            <person name="Papon N."/>
            <person name="Bouchara J.P."/>
        </authorList>
    </citation>
    <scope>NUCLEOTIDE SEQUENCE [LARGE SCALE GENOMIC DNA]</scope>
    <source>
        <strain evidence="4 5">IHEM 14462</strain>
    </source>
</reference>
<dbReference type="GO" id="GO:0019888">
    <property type="term" value="F:protein phosphatase regulator activity"/>
    <property type="evidence" value="ECO:0007669"/>
    <property type="project" value="TreeGrafter"/>
</dbReference>
<name>A0A084G076_PSEDA</name>
<comment type="caution">
    <text evidence="4">The sequence shown here is derived from an EMBL/GenBank/DDBJ whole genome shotgun (WGS) entry which is preliminary data.</text>
</comment>
<feature type="compositionally biased region" description="Acidic residues" evidence="3">
    <location>
        <begin position="527"/>
        <end position="538"/>
    </location>
</feature>
<dbReference type="VEuPathDB" id="FungiDB:SAPIO_CDS8686"/>
<evidence type="ECO:0000313" key="4">
    <source>
        <dbReference type="EMBL" id="KEZ40738.1"/>
    </source>
</evidence>
<keyword evidence="5" id="KW-1185">Reference proteome</keyword>
<proteinExistence type="inferred from homology"/>
<dbReference type="GeneID" id="27727758"/>
<sequence>MFWRFGGYANISTIDTLLEKPDFTLENLLDEADLLHEIKHHNAKLIEYLREEPVLEQLLDFVVAPKLEPVASPKNETPFDDDKGKSTSFPFARSRASSRAMSEPDEDETEKRRNRYAYIASEVLASDTWSIYEALMENGNLIRNFWKFLKRPSPLDPLQASYFTKVNEALFEKKTEEMIELLKSFPNAVADLLSHVECPMIMDLLLKVIALDRMEGGQGIVEWLYSQDIVPILLSCLSPERNWVVQTAAGDFIKAIITISANASQNEQQCIGPNELTRQLVSRPCVQQLIKYMLTGGNPLTVGVGIVIEVIRKNNSDYDPDVGADEGSTPSCRDPIYLGTLLRLFADHVPDFMNLIMNAPAQKKHMNSTFGEKLEPLGFDRFKTCELMAELLHCSNMGLMNEVGSEELIAARDAERHRLRREGRLIPRREDEASISADDLTMRFPHGAAHAGGSDNRRLEVTNNAEDDGFEEVEHSREMNEDTSHEFVKAEEEIPPPVPIPSFFDKDDDDLVDEPLSSPRLQIKDDGDIESPQFDDPDLMVAPLSPRKKTAASVDAAVAAGPAKDSDEPVESAKPTSEAPAKDETEGSKDEEQELVTKPEADTSLTPAEQPDDASDSSAVYTPTTTTNPPESVADPEATSRAAETSQVETTPETKDDAPSDQPAGEPSAADQPDVPEPPKPAAEATAEGEKSADDTSAAKETSAVDESLPAAPAPPPPSSGFAPKTGADAEKGDVDEDAEQPGAESIIIRAVPDPPAAESDPNAIRPVVGDYLKMQFVEYRVVPTILTFFFKYPWNNFLHNVVYDVVQQVFNGPMDRGYNPTLAVSLFEAADITTAIIQGQITSDESQAKTKTRMGYMGHLTLIAEEVVKFTERHPPELLSETVLERVMSPDWVNYVEGALAETRERDNAILGGVRPEVALSNRSAAMSGLAGVGLSGLGGSMGLGNGLQSGGSTALAEAGLNGSLDLNNDNGGNGIGPFAISAGAMMSGFGSSSDEEEDENEETEEDINNEFRSYTDPLNNSNGSSLNPPSIPPPPPPPPPLNIPPSRARLQLAARLAMHQKNLPAASAAATTTTSSEEPARENGDSERREEMPDFSGSAFPAPLRNPFADDADEIDSDEEDDQALDAETGWGSSGRGSWWRGVVMNRRGDGFGDHDSEDDVDEDDEDEEFGDFAMPEVDSGDGNGNTHNNNNSDSNSTNNFPGLKLVRPLAVHPPSSGTQKSAFGGLWPFTSPGFGSGNNKASTGEETEGGEAKKSAEEEKPVSETKPAVVGDEVKKDQEAASGVSDVKKQTSLDDTASEDEVVV</sequence>
<dbReference type="PANTHER" id="PTHR12634">
    <property type="entry name" value="SIT4 YEAST -ASSOCIATING PROTEIN-RELATED"/>
    <property type="match status" value="1"/>
</dbReference>
<dbReference type="GO" id="GO:0005634">
    <property type="term" value="C:nucleus"/>
    <property type="evidence" value="ECO:0007669"/>
    <property type="project" value="TreeGrafter"/>
</dbReference>
<dbReference type="Proteomes" id="UP000028545">
    <property type="component" value="Unassembled WGS sequence"/>
</dbReference>
<dbReference type="InterPro" id="IPR007587">
    <property type="entry name" value="SAPS"/>
</dbReference>
<feature type="compositionally biased region" description="Acidic residues" evidence="3">
    <location>
        <begin position="1112"/>
        <end position="1127"/>
    </location>
</feature>
<feature type="compositionally biased region" description="Basic and acidic residues" evidence="3">
    <location>
        <begin position="1080"/>
        <end position="1094"/>
    </location>
</feature>
<feature type="compositionally biased region" description="Low complexity" evidence="3">
    <location>
        <begin position="551"/>
        <end position="563"/>
    </location>
</feature>
<protein>
    <submittedName>
        <fullName evidence="4">Sit4 phosphatase-associated protein</fullName>
    </submittedName>
</protein>
<feature type="compositionally biased region" description="Acidic residues" evidence="3">
    <location>
        <begin position="995"/>
        <end position="1010"/>
    </location>
</feature>
<evidence type="ECO:0000313" key="5">
    <source>
        <dbReference type="Proteomes" id="UP000028545"/>
    </source>
</evidence>
<dbReference type="EMBL" id="JOWA01000121">
    <property type="protein sequence ID" value="KEZ40738.1"/>
    <property type="molecule type" value="Genomic_DNA"/>
</dbReference>
<feature type="region of interest" description="Disordered" evidence="3">
    <location>
        <begin position="469"/>
        <end position="741"/>
    </location>
</feature>
<organism evidence="4 5">
    <name type="scientific">Pseudallescheria apiosperma</name>
    <name type="common">Scedosporium apiospermum</name>
    <dbReference type="NCBI Taxonomy" id="563466"/>
    <lineage>
        <taxon>Eukaryota</taxon>
        <taxon>Fungi</taxon>
        <taxon>Dikarya</taxon>
        <taxon>Ascomycota</taxon>
        <taxon>Pezizomycotina</taxon>
        <taxon>Sordariomycetes</taxon>
        <taxon>Hypocreomycetidae</taxon>
        <taxon>Microascales</taxon>
        <taxon>Microascaceae</taxon>
        <taxon>Scedosporium</taxon>
    </lineage>
</organism>
<dbReference type="KEGG" id="sapo:SAPIO_CDS8686"/>
<accession>A0A084G076</accession>
<dbReference type="RefSeq" id="XP_016640537.1">
    <property type="nucleotide sequence ID" value="XM_016790274.1"/>
</dbReference>
<keyword evidence="2" id="KW-0131">Cell cycle</keyword>
<feature type="region of interest" description="Disordered" evidence="3">
    <location>
        <begin position="430"/>
        <end position="457"/>
    </location>
</feature>
<dbReference type="Pfam" id="PF04499">
    <property type="entry name" value="SAPS"/>
    <property type="match status" value="1"/>
</dbReference>
<feature type="compositionally biased region" description="Basic and acidic residues" evidence="3">
    <location>
        <begin position="688"/>
        <end position="698"/>
    </location>
</feature>
<evidence type="ECO:0000256" key="3">
    <source>
        <dbReference type="SAM" id="MobiDB-lite"/>
    </source>
</evidence>
<feature type="compositionally biased region" description="Polar residues" evidence="3">
    <location>
        <begin position="616"/>
        <end position="630"/>
    </location>
</feature>
<feature type="region of interest" description="Disordered" evidence="3">
    <location>
        <begin position="1065"/>
        <end position="1307"/>
    </location>
</feature>
<dbReference type="GO" id="GO:0005829">
    <property type="term" value="C:cytosol"/>
    <property type="evidence" value="ECO:0007669"/>
    <property type="project" value="TreeGrafter"/>
</dbReference>
<dbReference type="GO" id="GO:0019903">
    <property type="term" value="F:protein phosphatase binding"/>
    <property type="evidence" value="ECO:0007669"/>
    <property type="project" value="InterPro"/>
</dbReference>
<feature type="compositionally biased region" description="Acidic residues" evidence="3">
    <location>
        <begin position="1158"/>
        <end position="1173"/>
    </location>
</feature>
<feature type="compositionally biased region" description="Pro residues" evidence="3">
    <location>
        <begin position="1031"/>
        <end position="1045"/>
    </location>
</feature>
<feature type="compositionally biased region" description="Basic and acidic residues" evidence="3">
    <location>
        <begin position="580"/>
        <end position="601"/>
    </location>
</feature>
<evidence type="ECO:0000256" key="2">
    <source>
        <dbReference type="ARBA" id="ARBA00023306"/>
    </source>
</evidence>
<feature type="compositionally biased region" description="Low complexity" evidence="3">
    <location>
        <begin position="1187"/>
        <end position="1202"/>
    </location>
</feature>
<feature type="compositionally biased region" description="Basic and acidic residues" evidence="3">
    <location>
        <begin position="472"/>
        <end position="492"/>
    </location>
</feature>
<feature type="compositionally biased region" description="Polar residues" evidence="3">
    <location>
        <begin position="642"/>
        <end position="651"/>
    </location>
</feature>
<dbReference type="PANTHER" id="PTHR12634:SF8">
    <property type="entry name" value="FIERY MOUNTAIN, ISOFORM D"/>
    <property type="match status" value="1"/>
</dbReference>
<feature type="compositionally biased region" description="Low complexity" evidence="3">
    <location>
        <begin position="1067"/>
        <end position="1078"/>
    </location>
</feature>
<feature type="compositionally biased region" description="Low complexity" evidence="3">
    <location>
        <begin position="1019"/>
        <end position="1030"/>
    </location>
</feature>
<feature type="region of interest" description="Disordered" evidence="3">
    <location>
        <begin position="72"/>
        <end position="111"/>
    </location>
</feature>
<dbReference type="OrthoDB" id="295029at2759"/>
<dbReference type="OMA" id="HAYIACE"/>